<dbReference type="Proteomes" id="UP000239687">
    <property type="component" value="Unassembled WGS sequence"/>
</dbReference>
<dbReference type="EMBL" id="PUIN01000025">
    <property type="protein sequence ID" value="PQO95941.1"/>
    <property type="molecule type" value="Genomic_DNA"/>
</dbReference>
<name>A0A2S8H3E8_9PSED</name>
<sequence>MCTYLCGRDPCGEGACRNAAPPRSAAKQSQSFWGRFATQRGQAPSPQKVAPTGILRFRFNAG</sequence>
<gene>
    <name evidence="1" type="ORF">C5612_30510</name>
</gene>
<organism evidence="1 2">
    <name type="scientific">Pseudomonas frederiksbergensis</name>
    <dbReference type="NCBI Taxonomy" id="104087"/>
    <lineage>
        <taxon>Bacteria</taxon>
        <taxon>Pseudomonadati</taxon>
        <taxon>Pseudomonadota</taxon>
        <taxon>Gammaproteobacteria</taxon>
        <taxon>Pseudomonadales</taxon>
        <taxon>Pseudomonadaceae</taxon>
        <taxon>Pseudomonas</taxon>
    </lineage>
</organism>
<proteinExistence type="predicted"/>
<reference evidence="1 2" key="1">
    <citation type="submission" date="2018-02" db="EMBL/GenBank/DDBJ databases">
        <title>Draft genome sequencing of Pseudomonas frederiksbergensis 11-D3.</title>
        <authorList>
            <person name="Zheng B.-X."/>
        </authorList>
    </citation>
    <scope>NUCLEOTIDE SEQUENCE [LARGE SCALE GENOMIC DNA]</scope>
    <source>
        <strain evidence="1 2">11-D3</strain>
    </source>
</reference>
<dbReference type="AlphaFoldDB" id="A0A2S8H3E8"/>
<evidence type="ECO:0000313" key="1">
    <source>
        <dbReference type="EMBL" id="PQO95941.1"/>
    </source>
</evidence>
<protein>
    <submittedName>
        <fullName evidence="1">Uncharacterized protein</fullName>
    </submittedName>
</protein>
<evidence type="ECO:0000313" key="2">
    <source>
        <dbReference type="Proteomes" id="UP000239687"/>
    </source>
</evidence>
<comment type="caution">
    <text evidence="1">The sequence shown here is derived from an EMBL/GenBank/DDBJ whole genome shotgun (WGS) entry which is preliminary data.</text>
</comment>
<accession>A0A2S8H3E8</accession>